<feature type="chain" id="PRO_5035450040" description="Protein CPL1-like domain-containing protein" evidence="1">
    <location>
        <begin position="26"/>
        <end position="258"/>
    </location>
</feature>
<evidence type="ECO:0000256" key="1">
    <source>
        <dbReference type="SAM" id="SignalP"/>
    </source>
</evidence>
<keyword evidence="1" id="KW-0732">Signal</keyword>
<dbReference type="InterPro" id="IPR038955">
    <property type="entry name" value="PriA/CPL1_fungi"/>
</dbReference>
<dbReference type="AlphaFoldDB" id="A0A8K0JH12"/>
<evidence type="ECO:0000313" key="3">
    <source>
        <dbReference type="EMBL" id="KAG7528587.1"/>
    </source>
</evidence>
<dbReference type="EMBL" id="JABELV010000177">
    <property type="protein sequence ID" value="KAG7528587.1"/>
    <property type="molecule type" value="Genomic_DNA"/>
</dbReference>
<organism evidence="3 4">
    <name type="scientific">Filobasidium floriforme</name>
    <dbReference type="NCBI Taxonomy" id="5210"/>
    <lineage>
        <taxon>Eukaryota</taxon>
        <taxon>Fungi</taxon>
        <taxon>Dikarya</taxon>
        <taxon>Basidiomycota</taxon>
        <taxon>Agaricomycotina</taxon>
        <taxon>Tremellomycetes</taxon>
        <taxon>Filobasidiales</taxon>
        <taxon>Filobasidiaceae</taxon>
        <taxon>Filobasidium</taxon>
    </lineage>
</organism>
<proteinExistence type="predicted"/>
<keyword evidence="4" id="KW-1185">Reference proteome</keyword>
<name>A0A8K0JH12_9TREE</name>
<feature type="domain" description="Protein CPL1-like" evidence="2">
    <location>
        <begin position="168"/>
        <end position="234"/>
    </location>
</feature>
<accession>A0A8K0JH12</accession>
<comment type="caution">
    <text evidence="3">The sequence shown here is derived from an EMBL/GenBank/DDBJ whole genome shotgun (WGS) entry which is preliminary data.</text>
</comment>
<feature type="signal peptide" evidence="1">
    <location>
        <begin position="1"/>
        <end position="25"/>
    </location>
</feature>
<dbReference type="OrthoDB" id="439917at2759"/>
<protein>
    <recommendedName>
        <fullName evidence="2">Protein CPL1-like domain-containing protein</fullName>
    </recommendedName>
</protein>
<dbReference type="PANTHER" id="PTHR35192">
    <property type="entry name" value="PROTEIN, PUTATIVE-RELATED"/>
    <property type="match status" value="1"/>
</dbReference>
<dbReference type="InterPro" id="IPR048661">
    <property type="entry name" value="CPL1-like"/>
</dbReference>
<reference evidence="3" key="1">
    <citation type="submission" date="2020-04" db="EMBL/GenBank/DDBJ databases">
        <title>Analysis of mating type loci in Filobasidium floriforme.</title>
        <authorList>
            <person name="Nowrousian M."/>
        </authorList>
    </citation>
    <scope>NUCLEOTIDE SEQUENCE</scope>
    <source>
        <strain evidence="3">CBS 6242</strain>
    </source>
</reference>
<gene>
    <name evidence="3" type="ORF">FFLO_06073</name>
</gene>
<dbReference type="Proteomes" id="UP000812966">
    <property type="component" value="Unassembled WGS sequence"/>
</dbReference>
<dbReference type="PANTHER" id="PTHR35192:SF2">
    <property type="entry name" value="APPLE DOMAIN-CONTAINING PROTEIN"/>
    <property type="match status" value="1"/>
</dbReference>
<evidence type="ECO:0000313" key="4">
    <source>
        <dbReference type="Proteomes" id="UP000812966"/>
    </source>
</evidence>
<dbReference type="Pfam" id="PF21671">
    <property type="entry name" value="CPL1-like"/>
    <property type="match status" value="1"/>
</dbReference>
<sequence length="258" mass="27618">MHLNMITTIPMFLALTLILLIQSHANPSSNLFKRARDWQCGQIKSSDKNFPNQCICFDAAGVTTVAGESTAVVAYANVNGFRYPASTSNNGNCQVPDGGPVTLNPYSTTGKCCSFTCTYGQCGTVCLNQGQACRSGVPISPLKRRINGDRCPEGLTSCLTKVGGKDVFECIDTNRDLESCGGCTSPDPRLDNSTAGVLGRDCSEIPHASGVTCNNGQCVVNSCVRGYTAAGDRCVRSLKARARSHTEEGRKRRGRREM</sequence>
<evidence type="ECO:0000259" key="2">
    <source>
        <dbReference type="Pfam" id="PF21671"/>
    </source>
</evidence>